<keyword evidence="4" id="KW-1133">Transmembrane helix</keyword>
<dbReference type="EMBL" id="MU535751">
    <property type="protein sequence ID" value="KAI5629352.1"/>
    <property type="molecule type" value="Genomic_DNA"/>
</dbReference>
<dbReference type="InterPro" id="IPR045058">
    <property type="entry name" value="GIMA/IAN/Toc"/>
</dbReference>
<keyword evidence="7" id="KW-1185">Reference proteome</keyword>
<dbReference type="AlphaFoldDB" id="A0AAD5FVF4"/>
<dbReference type="PANTHER" id="PTHR10903:SF107">
    <property type="entry name" value="GTPASE IMAP FAMILY MEMBER 4-LIKE-RELATED"/>
    <property type="match status" value="1"/>
</dbReference>
<keyword evidence="3" id="KW-0342">GTP-binding</keyword>
<dbReference type="InterPro" id="IPR006703">
    <property type="entry name" value="G_AIG1"/>
</dbReference>
<keyword evidence="2" id="KW-0547">Nucleotide-binding</keyword>
<comment type="similarity">
    <text evidence="1">Belongs to the TRAFAC class TrmE-Era-EngA-EngB-Septin-like GTPase superfamily. AIG1/Toc34/Toc159-like paraseptin GTPase family. IAN subfamily.</text>
</comment>
<keyword evidence="4" id="KW-0472">Membrane</keyword>
<organism evidence="6 7">
    <name type="scientific">Silurus asotus</name>
    <name type="common">Amur catfish</name>
    <name type="synonym">Parasilurus asotus</name>
    <dbReference type="NCBI Taxonomy" id="30991"/>
    <lineage>
        <taxon>Eukaryota</taxon>
        <taxon>Metazoa</taxon>
        <taxon>Chordata</taxon>
        <taxon>Craniata</taxon>
        <taxon>Vertebrata</taxon>
        <taxon>Euteleostomi</taxon>
        <taxon>Actinopterygii</taxon>
        <taxon>Neopterygii</taxon>
        <taxon>Teleostei</taxon>
        <taxon>Ostariophysi</taxon>
        <taxon>Siluriformes</taxon>
        <taxon>Siluridae</taxon>
        <taxon>Silurus</taxon>
    </lineage>
</organism>
<evidence type="ECO:0000256" key="4">
    <source>
        <dbReference type="SAM" id="Phobius"/>
    </source>
</evidence>
<dbReference type="PROSITE" id="PS51720">
    <property type="entry name" value="G_AIG1"/>
    <property type="match status" value="1"/>
</dbReference>
<feature type="transmembrane region" description="Helical" evidence="4">
    <location>
        <begin position="228"/>
        <end position="253"/>
    </location>
</feature>
<dbReference type="Gene3D" id="3.40.50.300">
    <property type="entry name" value="P-loop containing nucleotide triphosphate hydrolases"/>
    <property type="match status" value="1"/>
</dbReference>
<dbReference type="InterPro" id="IPR027417">
    <property type="entry name" value="P-loop_NTPase"/>
</dbReference>
<evidence type="ECO:0000256" key="1">
    <source>
        <dbReference type="ARBA" id="ARBA00008535"/>
    </source>
</evidence>
<dbReference type="GO" id="GO:0005525">
    <property type="term" value="F:GTP binding"/>
    <property type="evidence" value="ECO:0007669"/>
    <property type="project" value="UniProtKB-KW"/>
</dbReference>
<dbReference type="SUPFAM" id="SSF52540">
    <property type="entry name" value="P-loop containing nucleoside triphosphate hydrolases"/>
    <property type="match status" value="1"/>
</dbReference>
<proteinExistence type="inferred from homology"/>
<evidence type="ECO:0000256" key="2">
    <source>
        <dbReference type="ARBA" id="ARBA00022741"/>
    </source>
</evidence>
<comment type="caution">
    <text evidence="6">The sequence shown here is derived from an EMBL/GenBank/DDBJ whole genome shotgun (WGS) entry which is preliminary data.</text>
</comment>
<protein>
    <submittedName>
        <fullName evidence="6">GTPase IMAP family member 4 isoform X3</fullName>
    </submittedName>
</protein>
<dbReference type="Proteomes" id="UP001205998">
    <property type="component" value="Unassembled WGS sequence"/>
</dbReference>
<gene>
    <name evidence="6" type="ORF">C0J50_2284</name>
</gene>
<dbReference type="Pfam" id="PF04548">
    <property type="entry name" value="AIG1"/>
    <property type="match status" value="1"/>
</dbReference>
<sequence length="268" mass="30303">MAAAATAETDPVKIILLDGRWAGKSSSGNTILNKEVFGSDQQTEVCVKETNKIAGMQVTVVDTPSWNWVPAEASSDEFKQELKHGVEMLGEGPRAFLLVYPLGATFLKRHKIAVEEHMELLGADVWDHTMLLFSRGDWLGEVSIEQHVEGAKAEFKWLLDQWIPLPRPPRQPSRCFGMPRRLRLPTAVTRLGDEYMNSRYRVTGLDRQPSQLVPSPDSAPLWITLSRWSLLFFLEFAFFIGLLQHALFLSIVITRTSTLLHFSINSFH</sequence>
<evidence type="ECO:0000259" key="5">
    <source>
        <dbReference type="PROSITE" id="PS51720"/>
    </source>
</evidence>
<evidence type="ECO:0000256" key="3">
    <source>
        <dbReference type="ARBA" id="ARBA00023134"/>
    </source>
</evidence>
<evidence type="ECO:0000313" key="6">
    <source>
        <dbReference type="EMBL" id="KAI5629352.1"/>
    </source>
</evidence>
<feature type="domain" description="AIG1-type G" evidence="5">
    <location>
        <begin position="9"/>
        <end position="204"/>
    </location>
</feature>
<reference evidence="6" key="1">
    <citation type="submission" date="2018-07" db="EMBL/GenBank/DDBJ databases">
        <title>Comparative genomics of catfishes provides insights into carnivory and benthic adaptation.</title>
        <authorList>
            <person name="Zhang Y."/>
            <person name="Wang D."/>
            <person name="Peng Z."/>
            <person name="Zheng S."/>
            <person name="Shao F."/>
            <person name="Tao W."/>
        </authorList>
    </citation>
    <scope>NUCLEOTIDE SEQUENCE</scope>
    <source>
        <strain evidence="6">Chongqing</strain>
    </source>
</reference>
<name>A0AAD5FVF4_SILAS</name>
<dbReference type="PANTHER" id="PTHR10903">
    <property type="entry name" value="GTPASE, IMAP FAMILY MEMBER-RELATED"/>
    <property type="match status" value="1"/>
</dbReference>
<keyword evidence="4" id="KW-0812">Transmembrane</keyword>
<evidence type="ECO:0000313" key="7">
    <source>
        <dbReference type="Proteomes" id="UP001205998"/>
    </source>
</evidence>
<accession>A0AAD5FVF4</accession>